<name>A0A2S8FJS7_9BACT</name>
<dbReference type="GO" id="GO:0004065">
    <property type="term" value="F:arylsulfatase activity"/>
    <property type="evidence" value="ECO:0007669"/>
    <property type="project" value="TreeGrafter"/>
</dbReference>
<dbReference type="InterPro" id="IPR017850">
    <property type="entry name" value="Alkaline_phosphatase_core_sf"/>
</dbReference>
<dbReference type="InterPro" id="IPR000917">
    <property type="entry name" value="Sulfatase_N"/>
</dbReference>
<comment type="similarity">
    <text evidence="1">Belongs to the sulfatase family.</text>
</comment>
<dbReference type="OrthoDB" id="9783154at2"/>
<dbReference type="Gene3D" id="3.30.1120.10">
    <property type="match status" value="1"/>
</dbReference>
<evidence type="ECO:0000256" key="5">
    <source>
        <dbReference type="SAM" id="SignalP"/>
    </source>
</evidence>
<evidence type="ECO:0000256" key="4">
    <source>
        <dbReference type="ARBA" id="ARBA00022837"/>
    </source>
</evidence>
<dbReference type="Pfam" id="PF00884">
    <property type="entry name" value="Sulfatase"/>
    <property type="match status" value="1"/>
</dbReference>
<dbReference type="PROSITE" id="PS00149">
    <property type="entry name" value="SULFATASE_2"/>
    <property type="match status" value="1"/>
</dbReference>
<dbReference type="PANTHER" id="PTHR42693">
    <property type="entry name" value="ARYLSULFATASE FAMILY MEMBER"/>
    <property type="match status" value="1"/>
</dbReference>
<evidence type="ECO:0000256" key="1">
    <source>
        <dbReference type="ARBA" id="ARBA00008779"/>
    </source>
</evidence>
<sequence>MRALLTLFVILPFAATTLAADAQRPNFLIIYADDLGYGDVSAYRDADIQSPNIDKIASDGIKFTSMRANCTVCSPSRAALLTGRYPDLVGVPGVIRTKTENSWGFLKPGVPTLADELKKVGYHTAIVGKWHLGLESPNTPNERGFDFFHGFLGDMMDSYTTHRREGHNYMRFNDKEVDPEGHATDIFAQWAHQYICTRTTKRDQPFFLYLAFNAPHFPIEPPQAYLDKVKQAHPDMDEKRAKNVAFVHHLDDAVGKVLASLETFGFADNTVVYFGSDNGGSLPHAQNNDPWRDGKQSHYDGGLKVPFCVRWPGHIEPGQTSDYEGLNFDIFPTFLELAGAKPADDLNAVSLVPILEGESMPAGPRDLYFVRREGGMRYGGKSYQAIVRDGWKLMQNDPYLPLELYNLKDDPSEQNDLAKSERQKFRQLQQAMQKQIQAAGSVLWQASHQ</sequence>
<dbReference type="EMBL" id="PUHY01000012">
    <property type="protein sequence ID" value="PQO32401.1"/>
    <property type="molecule type" value="Genomic_DNA"/>
</dbReference>
<evidence type="ECO:0000313" key="8">
    <source>
        <dbReference type="Proteomes" id="UP000238322"/>
    </source>
</evidence>
<proteinExistence type="inferred from homology"/>
<evidence type="ECO:0000256" key="2">
    <source>
        <dbReference type="ARBA" id="ARBA00022723"/>
    </source>
</evidence>
<protein>
    <submittedName>
        <fullName evidence="7">N-acetylgalactosamine 6-sulfate sulfatase</fullName>
    </submittedName>
</protein>
<keyword evidence="2" id="KW-0479">Metal-binding</keyword>
<dbReference type="Gene3D" id="3.40.720.10">
    <property type="entry name" value="Alkaline Phosphatase, subunit A"/>
    <property type="match status" value="1"/>
</dbReference>
<evidence type="ECO:0000256" key="3">
    <source>
        <dbReference type="ARBA" id="ARBA00022801"/>
    </source>
</evidence>
<dbReference type="PANTHER" id="PTHR42693:SF53">
    <property type="entry name" value="ENDO-4-O-SULFATASE"/>
    <property type="match status" value="1"/>
</dbReference>
<gene>
    <name evidence="7" type="ORF">C5Y83_19450</name>
</gene>
<keyword evidence="5" id="KW-0732">Signal</keyword>
<accession>A0A2S8FJS7</accession>
<dbReference type="AlphaFoldDB" id="A0A2S8FJS7"/>
<dbReference type="InterPro" id="IPR024607">
    <property type="entry name" value="Sulfatase_CS"/>
</dbReference>
<feature type="signal peptide" evidence="5">
    <location>
        <begin position="1"/>
        <end position="19"/>
    </location>
</feature>
<dbReference type="Proteomes" id="UP000238322">
    <property type="component" value="Unassembled WGS sequence"/>
</dbReference>
<dbReference type="GO" id="GO:0046872">
    <property type="term" value="F:metal ion binding"/>
    <property type="evidence" value="ECO:0007669"/>
    <property type="project" value="UniProtKB-KW"/>
</dbReference>
<dbReference type="InterPro" id="IPR050738">
    <property type="entry name" value="Sulfatase"/>
</dbReference>
<comment type="caution">
    <text evidence="7">The sequence shown here is derived from an EMBL/GenBank/DDBJ whole genome shotgun (WGS) entry which is preliminary data.</text>
</comment>
<feature type="domain" description="Sulfatase N-terminal" evidence="6">
    <location>
        <begin position="25"/>
        <end position="340"/>
    </location>
</feature>
<keyword evidence="3" id="KW-0378">Hydrolase</keyword>
<reference evidence="7 8" key="1">
    <citation type="submission" date="2018-02" db="EMBL/GenBank/DDBJ databases">
        <title>Comparative genomes isolates from brazilian mangrove.</title>
        <authorList>
            <person name="Araujo J.E."/>
            <person name="Taketani R.G."/>
            <person name="Silva M.C.P."/>
            <person name="Loureco M.V."/>
            <person name="Andreote F.D."/>
        </authorList>
    </citation>
    <scope>NUCLEOTIDE SEQUENCE [LARGE SCALE GENOMIC DNA]</scope>
    <source>
        <strain evidence="7 8">Hex-1 MGV</strain>
    </source>
</reference>
<feature type="chain" id="PRO_5015454418" evidence="5">
    <location>
        <begin position="20"/>
        <end position="449"/>
    </location>
</feature>
<evidence type="ECO:0000313" key="7">
    <source>
        <dbReference type="EMBL" id="PQO32401.1"/>
    </source>
</evidence>
<dbReference type="RefSeq" id="WP_105331413.1">
    <property type="nucleotide sequence ID" value="NZ_PUHY01000012.1"/>
</dbReference>
<dbReference type="SUPFAM" id="SSF53649">
    <property type="entry name" value="Alkaline phosphatase-like"/>
    <property type="match status" value="1"/>
</dbReference>
<keyword evidence="4" id="KW-0106">Calcium</keyword>
<evidence type="ECO:0000259" key="6">
    <source>
        <dbReference type="Pfam" id="PF00884"/>
    </source>
</evidence>
<organism evidence="7 8">
    <name type="scientific">Blastopirellula marina</name>
    <dbReference type="NCBI Taxonomy" id="124"/>
    <lineage>
        <taxon>Bacteria</taxon>
        <taxon>Pseudomonadati</taxon>
        <taxon>Planctomycetota</taxon>
        <taxon>Planctomycetia</taxon>
        <taxon>Pirellulales</taxon>
        <taxon>Pirellulaceae</taxon>
        <taxon>Blastopirellula</taxon>
    </lineage>
</organism>